<dbReference type="AlphaFoldDB" id="A0A8J6BPE8"/>
<reference evidence="1" key="2">
    <citation type="submission" date="2021-02" db="EMBL/GenBank/DDBJ databases">
        <authorList>
            <person name="Kimball J.A."/>
            <person name="Haas M.W."/>
            <person name="Macchietto M."/>
            <person name="Kono T."/>
            <person name="Duquette J."/>
            <person name="Shao M."/>
        </authorList>
    </citation>
    <scope>NUCLEOTIDE SEQUENCE</scope>
    <source>
        <tissue evidence="1">Fresh leaf tissue</tissue>
    </source>
</reference>
<protein>
    <submittedName>
        <fullName evidence="1">Uncharacterized protein</fullName>
    </submittedName>
</protein>
<evidence type="ECO:0000313" key="1">
    <source>
        <dbReference type="EMBL" id="KAG8088810.1"/>
    </source>
</evidence>
<proteinExistence type="predicted"/>
<reference evidence="1" key="1">
    <citation type="journal article" date="2021" name="bioRxiv">
        <title>Whole Genome Assembly and Annotation of Northern Wild Rice, Zizania palustris L., Supports a Whole Genome Duplication in the Zizania Genus.</title>
        <authorList>
            <person name="Haas M."/>
            <person name="Kono T."/>
            <person name="Macchietto M."/>
            <person name="Millas R."/>
            <person name="McGilp L."/>
            <person name="Shao M."/>
            <person name="Duquette J."/>
            <person name="Hirsch C.N."/>
            <person name="Kimball J."/>
        </authorList>
    </citation>
    <scope>NUCLEOTIDE SEQUENCE</scope>
    <source>
        <tissue evidence="1">Fresh leaf tissue</tissue>
    </source>
</reference>
<organism evidence="1 2">
    <name type="scientific">Zizania palustris</name>
    <name type="common">Northern wild rice</name>
    <dbReference type="NCBI Taxonomy" id="103762"/>
    <lineage>
        <taxon>Eukaryota</taxon>
        <taxon>Viridiplantae</taxon>
        <taxon>Streptophyta</taxon>
        <taxon>Embryophyta</taxon>
        <taxon>Tracheophyta</taxon>
        <taxon>Spermatophyta</taxon>
        <taxon>Magnoliopsida</taxon>
        <taxon>Liliopsida</taxon>
        <taxon>Poales</taxon>
        <taxon>Poaceae</taxon>
        <taxon>BOP clade</taxon>
        <taxon>Oryzoideae</taxon>
        <taxon>Oryzeae</taxon>
        <taxon>Zizaniinae</taxon>
        <taxon>Zizania</taxon>
    </lineage>
</organism>
<name>A0A8J6BPE8_ZIZPA</name>
<sequence length="115" mass="12600">MVSSAASSWTWSSVPAMEISQEQAAVGSTTGLPFQQPPHAKKTAFCWSWTLCMLACQANSGGRAAELLLHVTLPKRNNELREATVPRCDDAGKERHRNFSRLKLCGEEKGKPTVD</sequence>
<accession>A0A8J6BPE8</accession>
<gene>
    <name evidence="1" type="ORF">GUJ93_ZPchr0011g27056</name>
</gene>
<dbReference type="EMBL" id="JAAALK010000081">
    <property type="protein sequence ID" value="KAG8088810.1"/>
    <property type="molecule type" value="Genomic_DNA"/>
</dbReference>
<keyword evidence="2" id="KW-1185">Reference proteome</keyword>
<evidence type="ECO:0000313" key="2">
    <source>
        <dbReference type="Proteomes" id="UP000729402"/>
    </source>
</evidence>
<comment type="caution">
    <text evidence="1">The sequence shown here is derived from an EMBL/GenBank/DDBJ whole genome shotgun (WGS) entry which is preliminary data.</text>
</comment>
<dbReference type="Proteomes" id="UP000729402">
    <property type="component" value="Unassembled WGS sequence"/>
</dbReference>